<evidence type="ECO:0000313" key="2">
    <source>
        <dbReference type="EMBL" id="ODM24278.1"/>
    </source>
</evidence>
<dbReference type="VEuPathDB" id="FungiDB:SI65_01868"/>
<dbReference type="EMBL" id="JXNT01000001">
    <property type="protein sequence ID" value="ODM24423.1"/>
    <property type="molecule type" value="Genomic_DNA"/>
</dbReference>
<reference evidence="2 4" key="1">
    <citation type="journal article" date="2016" name="BMC Genomics">
        <title>Comparative genomic and transcriptomic analyses of the Fuzhuan brick tea-fermentation fungus Aspergillus cristatus.</title>
        <authorList>
            <person name="Ge Y."/>
            <person name="Wang Y."/>
            <person name="Liu Y."/>
            <person name="Tan Y."/>
            <person name="Ren X."/>
            <person name="Zhang X."/>
            <person name="Hyde K.D."/>
            <person name="Liu Y."/>
            <person name="Liu Z."/>
        </authorList>
    </citation>
    <scope>NUCLEOTIDE SEQUENCE [LARGE SCALE GENOMIC DNA]</scope>
    <source>
        <strain evidence="2 4">GZAAS20.1005</strain>
    </source>
</reference>
<sequence>MEFAHVNLLNSSIDSEGDGAAIIDYLEWNVQEDPAMEGCSVDDMAGDYVPSLVRWRHPIFIDKESVDSVLAGPAPGTWDSEDYHNPTAYVIVMHTRWWDRQEEDRGLQTDDDDEEEEVEERYLPINGC</sequence>
<accession>A0A1E3BTJ7</accession>
<comment type="caution">
    <text evidence="2">The sequence shown here is derived from an EMBL/GenBank/DDBJ whole genome shotgun (WGS) entry which is preliminary data.</text>
</comment>
<evidence type="ECO:0000313" key="3">
    <source>
        <dbReference type="EMBL" id="ODM24423.1"/>
    </source>
</evidence>
<organism evidence="2 4">
    <name type="scientific">Aspergillus cristatus</name>
    <name type="common">Chinese Fuzhuan brick tea-fermentation fungus</name>
    <name type="synonym">Eurotium cristatum</name>
    <dbReference type="NCBI Taxonomy" id="573508"/>
    <lineage>
        <taxon>Eukaryota</taxon>
        <taxon>Fungi</taxon>
        <taxon>Dikarya</taxon>
        <taxon>Ascomycota</taxon>
        <taxon>Pezizomycotina</taxon>
        <taxon>Eurotiomycetes</taxon>
        <taxon>Eurotiomycetidae</taxon>
        <taxon>Eurotiales</taxon>
        <taxon>Aspergillaceae</taxon>
        <taxon>Aspergillus</taxon>
        <taxon>Aspergillus subgen. Aspergillus</taxon>
    </lineage>
</organism>
<evidence type="ECO:0000256" key="1">
    <source>
        <dbReference type="SAM" id="MobiDB-lite"/>
    </source>
</evidence>
<feature type="compositionally biased region" description="Acidic residues" evidence="1">
    <location>
        <begin position="109"/>
        <end position="119"/>
    </location>
</feature>
<gene>
    <name evidence="2" type="ORF">SI65_01868</name>
    <name evidence="3" type="ORF">SI65_02013</name>
</gene>
<feature type="region of interest" description="Disordered" evidence="1">
    <location>
        <begin position="103"/>
        <end position="128"/>
    </location>
</feature>
<dbReference type="OrthoDB" id="4424523at2759"/>
<keyword evidence="4" id="KW-1185">Reference proteome</keyword>
<dbReference type="Proteomes" id="UP000094569">
    <property type="component" value="Unassembled WGS sequence"/>
</dbReference>
<name>A0A1E3BTJ7_ASPCR</name>
<dbReference type="VEuPathDB" id="FungiDB:SI65_02013"/>
<dbReference type="EMBL" id="JXNT01000001">
    <property type="protein sequence ID" value="ODM24278.1"/>
    <property type="molecule type" value="Genomic_DNA"/>
</dbReference>
<dbReference type="STRING" id="573508.A0A1E3BTJ7"/>
<evidence type="ECO:0000313" key="4">
    <source>
        <dbReference type="Proteomes" id="UP000094569"/>
    </source>
</evidence>
<proteinExistence type="predicted"/>
<dbReference type="AlphaFoldDB" id="A0A1E3BTJ7"/>
<protein>
    <submittedName>
        <fullName evidence="2">Uncharacterized protein</fullName>
    </submittedName>
</protein>